<sequence length="253" mass="28349">MKPSNMRVVVTLLTIASLCMTGIAAGVPALPTTAVVKEQTTRPASQPTDKVRITKHTIEKKLPEAAIKVDYPQVGGLKRKSVERDINLLLKKKAETFVNNAVKEAKTSQPSTPSGNPYEYIGKYDVTYNQNGVLSILEETYAYTGGAHGMSYREGLTFRLSDGKLLTLDELLRANPNYRTIVDPAIKGKLEQTEGYFSNFKTIGPNPSYYVKDKGVYIFFQLYEYLPYVFGFPEYYFPFTQLLPPGANPFEWS</sequence>
<keyword evidence="1" id="KW-0732">Signal</keyword>
<dbReference type="OrthoDB" id="5637at2"/>
<feature type="domain" description="DUF3298" evidence="2">
    <location>
        <begin position="170"/>
        <end position="239"/>
    </location>
</feature>
<feature type="signal peptide" evidence="1">
    <location>
        <begin position="1"/>
        <end position="24"/>
    </location>
</feature>
<reference evidence="4 5" key="1">
    <citation type="submission" date="2018-11" db="EMBL/GenBank/DDBJ databases">
        <title>Genome sequencing of Paenibacillus sp. KCOM 3021 (= ChDC PVNT-B20).</title>
        <authorList>
            <person name="Kook J.-K."/>
            <person name="Park S.-N."/>
            <person name="Lim Y.K."/>
        </authorList>
    </citation>
    <scope>NUCLEOTIDE SEQUENCE [LARGE SCALE GENOMIC DNA]</scope>
    <source>
        <strain evidence="4 5">KCOM 3021</strain>
    </source>
</reference>
<dbReference type="RefSeq" id="WP_128631050.1">
    <property type="nucleotide sequence ID" value="NZ_RRCN01000001.1"/>
</dbReference>
<dbReference type="Pfam" id="PF11738">
    <property type="entry name" value="DUF3298"/>
    <property type="match status" value="1"/>
</dbReference>
<evidence type="ECO:0000313" key="5">
    <source>
        <dbReference type="Proteomes" id="UP000267017"/>
    </source>
</evidence>
<dbReference type="InterPro" id="IPR025303">
    <property type="entry name" value="PdaC"/>
</dbReference>
<evidence type="ECO:0000256" key="1">
    <source>
        <dbReference type="SAM" id="SignalP"/>
    </source>
</evidence>
<protein>
    <submittedName>
        <fullName evidence="4">DUF3298/DUF4163 domain-containing protein</fullName>
    </submittedName>
</protein>
<dbReference type="Proteomes" id="UP000267017">
    <property type="component" value="Unassembled WGS sequence"/>
</dbReference>
<keyword evidence="5" id="KW-1185">Reference proteome</keyword>
<dbReference type="Pfam" id="PF13739">
    <property type="entry name" value="PdaC"/>
    <property type="match status" value="1"/>
</dbReference>
<dbReference type="InterPro" id="IPR037126">
    <property type="entry name" value="PdaC/RsiV-like_sf"/>
</dbReference>
<evidence type="ECO:0000259" key="2">
    <source>
        <dbReference type="Pfam" id="PF11738"/>
    </source>
</evidence>
<organism evidence="4 5">
    <name type="scientific">Paenibacillus oralis</name>
    <dbReference type="NCBI Taxonomy" id="2490856"/>
    <lineage>
        <taxon>Bacteria</taxon>
        <taxon>Bacillati</taxon>
        <taxon>Bacillota</taxon>
        <taxon>Bacilli</taxon>
        <taxon>Bacillales</taxon>
        <taxon>Paenibacillaceae</taxon>
        <taxon>Paenibacillus</taxon>
    </lineage>
</organism>
<dbReference type="Gene3D" id="3.30.565.40">
    <property type="entry name" value="Fervidobacterium nodosum Rt17-B1 like"/>
    <property type="match status" value="1"/>
</dbReference>
<feature type="domain" description="Deacetylase PdaC" evidence="3">
    <location>
        <begin position="60"/>
        <end position="151"/>
    </location>
</feature>
<dbReference type="AlphaFoldDB" id="A0A3P3TZU0"/>
<feature type="chain" id="PRO_5018224549" evidence="1">
    <location>
        <begin position="25"/>
        <end position="253"/>
    </location>
</feature>
<proteinExistence type="predicted"/>
<dbReference type="Gene3D" id="3.90.640.20">
    <property type="entry name" value="Heat-shock cognate protein, ATPase"/>
    <property type="match status" value="1"/>
</dbReference>
<evidence type="ECO:0000259" key="3">
    <source>
        <dbReference type="Pfam" id="PF13739"/>
    </source>
</evidence>
<accession>A0A3P3TZU0</accession>
<comment type="caution">
    <text evidence="4">The sequence shown here is derived from an EMBL/GenBank/DDBJ whole genome shotgun (WGS) entry which is preliminary data.</text>
</comment>
<evidence type="ECO:0000313" key="4">
    <source>
        <dbReference type="EMBL" id="RRJ63206.1"/>
    </source>
</evidence>
<name>A0A3P3TZU0_9BACL</name>
<dbReference type="InterPro" id="IPR021729">
    <property type="entry name" value="DUF3298"/>
</dbReference>
<gene>
    <name evidence="4" type="ORF">EHV15_09945</name>
</gene>
<dbReference type="EMBL" id="RRCN01000001">
    <property type="protein sequence ID" value="RRJ63206.1"/>
    <property type="molecule type" value="Genomic_DNA"/>
</dbReference>